<name>A0AAD5MIH5_PARTN</name>
<accession>A0AAD5MIH5</accession>
<proteinExistence type="inferred from homology"/>
<evidence type="ECO:0000259" key="2">
    <source>
        <dbReference type="Pfam" id="PF00339"/>
    </source>
</evidence>
<evidence type="ECO:0000313" key="3">
    <source>
        <dbReference type="EMBL" id="KAJ1348301.1"/>
    </source>
</evidence>
<protein>
    <recommendedName>
        <fullName evidence="2">Arrestin-like N-terminal domain-containing protein</fullName>
    </recommendedName>
</protein>
<comment type="caution">
    <text evidence="3">The sequence shown here is derived from an EMBL/GenBank/DDBJ whole genome shotgun (WGS) entry which is preliminary data.</text>
</comment>
<dbReference type="InterPro" id="IPR014752">
    <property type="entry name" value="Arrestin-like_C"/>
</dbReference>
<gene>
    <name evidence="3" type="ORF">KIN20_003572</name>
</gene>
<dbReference type="Gene3D" id="2.60.40.640">
    <property type="match status" value="1"/>
</dbReference>
<evidence type="ECO:0000313" key="4">
    <source>
        <dbReference type="Proteomes" id="UP001196413"/>
    </source>
</evidence>
<evidence type="ECO:0000256" key="1">
    <source>
        <dbReference type="ARBA" id="ARBA00005298"/>
    </source>
</evidence>
<dbReference type="InterPro" id="IPR011021">
    <property type="entry name" value="Arrestin-like_N"/>
</dbReference>
<dbReference type="EMBL" id="JAHQIW010000475">
    <property type="protein sequence ID" value="KAJ1348301.1"/>
    <property type="molecule type" value="Genomic_DNA"/>
</dbReference>
<reference evidence="3" key="1">
    <citation type="submission" date="2021-06" db="EMBL/GenBank/DDBJ databases">
        <title>Parelaphostrongylus tenuis whole genome reference sequence.</title>
        <authorList>
            <person name="Garwood T.J."/>
            <person name="Larsen P.A."/>
            <person name="Fountain-Jones N.M."/>
            <person name="Garbe J.R."/>
            <person name="Macchietto M.G."/>
            <person name="Kania S.A."/>
            <person name="Gerhold R.W."/>
            <person name="Richards J.E."/>
            <person name="Wolf T.M."/>
        </authorList>
    </citation>
    <scope>NUCLEOTIDE SEQUENCE</scope>
    <source>
        <strain evidence="3">MNPRO001-30</strain>
        <tissue evidence="3">Meninges</tissue>
    </source>
</reference>
<dbReference type="SUPFAM" id="SSF81296">
    <property type="entry name" value="E set domains"/>
    <property type="match status" value="1"/>
</dbReference>
<sequence>MPQNCLRIDYSNPQAIFYPGTNVDGVVHLELKESIKARSLKIAIHGQAYTHWDVRRSRIRRRSNG</sequence>
<keyword evidence="4" id="KW-1185">Reference proteome</keyword>
<feature type="domain" description="Arrestin-like N-terminal" evidence="2">
    <location>
        <begin position="7"/>
        <end position="59"/>
    </location>
</feature>
<dbReference type="Proteomes" id="UP001196413">
    <property type="component" value="Unassembled WGS sequence"/>
</dbReference>
<comment type="similarity">
    <text evidence="1">Belongs to the arrestin family.</text>
</comment>
<dbReference type="Pfam" id="PF00339">
    <property type="entry name" value="Arrestin_N"/>
    <property type="match status" value="1"/>
</dbReference>
<organism evidence="3 4">
    <name type="scientific">Parelaphostrongylus tenuis</name>
    <name type="common">Meningeal worm</name>
    <dbReference type="NCBI Taxonomy" id="148309"/>
    <lineage>
        <taxon>Eukaryota</taxon>
        <taxon>Metazoa</taxon>
        <taxon>Ecdysozoa</taxon>
        <taxon>Nematoda</taxon>
        <taxon>Chromadorea</taxon>
        <taxon>Rhabditida</taxon>
        <taxon>Rhabditina</taxon>
        <taxon>Rhabditomorpha</taxon>
        <taxon>Strongyloidea</taxon>
        <taxon>Metastrongylidae</taxon>
        <taxon>Parelaphostrongylus</taxon>
    </lineage>
</organism>
<dbReference type="AlphaFoldDB" id="A0AAD5MIH5"/>
<dbReference type="InterPro" id="IPR014756">
    <property type="entry name" value="Ig_E-set"/>
</dbReference>